<name>A0A0R3QK69_9BILA</name>
<dbReference type="InterPro" id="IPR049560">
    <property type="entry name" value="MeTrfase_RsmB-F_NOP2_cat"/>
</dbReference>
<evidence type="ECO:0000313" key="14">
    <source>
        <dbReference type="WBParaSite" id="BTMF_0000797601-mRNA-1"/>
    </source>
</evidence>
<evidence type="ECO:0000259" key="11">
    <source>
        <dbReference type="PROSITE" id="PS51686"/>
    </source>
</evidence>
<feature type="binding site" evidence="9">
    <location>
        <position position="413"/>
    </location>
    <ligand>
        <name>S-adenosyl-L-methionine</name>
        <dbReference type="ChEBI" id="CHEBI:59789"/>
    </ligand>
</feature>
<dbReference type="InterPro" id="IPR023267">
    <property type="entry name" value="RCMT"/>
</dbReference>
<dbReference type="GO" id="GO:0070475">
    <property type="term" value="P:rRNA base methylation"/>
    <property type="evidence" value="ECO:0007669"/>
    <property type="project" value="TreeGrafter"/>
</dbReference>
<dbReference type="InterPro" id="IPR023273">
    <property type="entry name" value="RCMT_NOP2"/>
</dbReference>
<organism evidence="14">
    <name type="scientific">Brugia timori</name>
    <dbReference type="NCBI Taxonomy" id="42155"/>
    <lineage>
        <taxon>Eukaryota</taxon>
        <taxon>Metazoa</taxon>
        <taxon>Ecdysozoa</taxon>
        <taxon>Nematoda</taxon>
        <taxon>Chromadorea</taxon>
        <taxon>Rhabditida</taxon>
        <taxon>Spirurina</taxon>
        <taxon>Spiruromorpha</taxon>
        <taxon>Filarioidea</taxon>
        <taxon>Onchocercidae</taxon>
        <taxon>Brugia</taxon>
    </lineage>
</organism>
<feature type="compositionally biased region" description="Polar residues" evidence="10">
    <location>
        <begin position="106"/>
        <end position="121"/>
    </location>
</feature>
<dbReference type="FunFam" id="3.30.70.1170:FF:000001">
    <property type="entry name" value="Ribosomal RNA methyltransferase Nop2"/>
    <property type="match status" value="1"/>
</dbReference>
<proteinExistence type="inferred from homology"/>
<dbReference type="AlphaFoldDB" id="A0A0R3QK69"/>
<keyword evidence="7 9" id="KW-0694">RNA-binding</keyword>
<evidence type="ECO:0000256" key="5">
    <source>
        <dbReference type="ARBA" id="ARBA00022679"/>
    </source>
</evidence>
<keyword evidence="3" id="KW-0690">Ribosome biogenesis</keyword>
<evidence type="ECO:0000256" key="1">
    <source>
        <dbReference type="ARBA" id="ARBA00004604"/>
    </source>
</evidence>
<dbReference type="GO" id="GO:0005730">
    <property type="term" value="C:nucleolus"/>
    <property type="evidence" value="ECO:0007669"/>
    <property type="project" value="UniProtKB-SubCell"/>
</dbReference>
<evidence type="ECO:0000256" key="3">
    <source>
        <dbReference type="ARBA" id="ARBA00022517"/>
    </source>
</evidence>
<dbReference type="Pfam" id="PF22458">
    <property type="entry name" value="RsmF-B_ferredox"/>
    <property type="match status" value="1"/>
</dbReference>
<evidence type="ECO:0000256" key="4">
    <source>
        <dbReference type="ARBA" id="ARBA00022603"/>
    </source>
</evidence>
<feature type="binding site" evidence="9">
    <location>
        <begin position="389"/>
        <end position="395"/>
    </location>
    <ligand>
        <name>S-adenosyl-L-methionine</name>
        <dbReference type="ChEBI" id="CHEBI:59789"/>
    </ligand>
</feature>
<reference evidence="12 13" key="2">
    <citation type="submission" date="2018-11" db="EMBL/GenBank/DDBJ databases">
        <authorList>
            <consortium name="Pathogen Informatics"/>
        </authorList>
    </citation>
    <scope>NUCLEOTIDE SEQUENCE [LARGE SCALE GENOMIC DNA]</scope>
</reference>
<feature type="compositionally biased region" description="Basic and acidic residues" evidence="10">
    <location>
        <begin position="92"/>
        <end position="105"/>
    </location>
</feature>
<dbReference type="GO" id="GO:0009383">
    <property type="term" value="F:rRNA (cytosine-C5-)-methyltransferase activity"/>
    <property type="evidence" value="ECO:0007669"/>
    <property type="project" value="TreeGrafter"/>
</dbReference>
<dbReference type="GO" id="GO:0000470">
    <property type="term" value="P:maturation of LSU-rRNA"/>
    <property type="evidence" value="ECO:0007669"/>
    <property type="project" value="TreeGrafter"/>
</dbReference>
<dbReference type="NCBIfam" id="TIGR00446">
    <property type="entry name" value="nop2p"/>
    <property type="match status" value="1"/>
</dbReference>
<evidence type="ECO:0000256" key="8">
    <source>
        <dbReference type="ARBA" id="ARBA00023242"/>
    </source>
</evidence>
<feature type="compositionally biased region" description="Basic and acidic residues" evidence="10">
    <location>
        <begin position="181"/>
        <end position="194"/>
    </location>
</feature>
<dbReference type="PROSITE" id="PS01153">
    <property type="entry name" value="NOL1_NOP2_SUN"/>
    <property type="match status" value="1"/>
</dbReference>
<keyword evidence="8" id="KW-0539">Nucleus</keyword>
<evidence type="ECO:0000256" key="9">
    <source>
        <dbReference type="PROSITE-ProRule" id="PRU01023"/>
    </source>
</evidence>
<dbReference type="Gene3D" id="3.40.50.150">
    <property type="entry name" value="Vaccinia Virus protein VP39"/>
    <property type="match status" value="1"/>
</dbReference>
<comment type="subcellular location">
    <subcellularLocation>
        <location evidence="1">Nucleus</location>
        <location evidence="1">Nucleolus</location>
    </subcellularLocation>
</comment>
<keyword evidence="5 9" id="KW-0808">Transferase</keyword>
<evidence type="ECO:0000313" key="13">
    <source>
        <dbReference type="Proteomes" id="UP000280834"/>
    </source>
</evidence>
<dbReference type="PRINTS" id="PR02012">
    <property type="entry name" value="RCMTNOP2"/>
</dbReference>
<feature type="active site" description="Nucleophile" evidence="9">
    <location>
        <position position="515"/>
    </location>
</feature>
<dbReference type="InterPro" id="IPR018314">
    <property type="entry name" value="RsmB/NOL1/NOP2-like_CS"/>
</dbReference>
<dbReference type="PANTHER" id="PTHR22807">
    <property type="entry name" value="NOP2 YEAST -RELATED NOL1/NOP2/FMU SUN DOMAIN-CONTAINING"/>
    <property type="match status" value="1"/>
</dbReference>
<dbReference type="InterPro" id="IPR001678">
    <property type="entry name" value="MeTrfase_RsmB-F_NOP2_dom"/>
</dbReference>
<sequence>MVLIEEVVENTRKLTDSAIYTKKEKWLKRQKVAEKVPSDKKQHLIVFEELYTFFLITKFFQMVLEENKFTEKQLRRDGFANRIGKGKRKKLRKDETLTNKKEPVTETKNANQIIQKIQGNVSPKAVKRKRKQSMEEEKNDDDVRGEGFSGLNNASEDDNSDMENDCFSSSDLSESDTNDLPIEKKSRRLEQKKKSDEKFADDELLLNIENAEKYKLPSVEEIEDELKQTPNLKIIKQRISDVFQVLGDFKNRRDPDRSRGDYISILTKDLCSYYGYNEYLIQKFMSIFPNGTELLEFLEANEQPRPVIIRSNSLKTRRAELARNLINRGMNVDPAAEWTKIGLIVYDSQVPVGATPEYLAGHYMLQGLSSFLPVMALAPRPEETILDVCSAPGGKSSHIAALMKNTGVLYANDANMQRCRAVIGNLHRLGVNNAVVSNLDGREFAKIMPQGFDRVLLDAPCSGTGVIWKDGSVKTRRDSQDVQRCHTLQRELILAALDSINANSKTGGYLVYSTCSVLVEENEAVVDYALRKRDCKLVPMGLDVGVQGFTKFREYRFHPSLCLTRRYYPHVHNIDGFFVAKFKKLSNSKSAVCYNVLNNHL</sequence>
<feature type="compositionally biased region" description="Basic and acidic residues" evidence="10">
    <location>
        <begin position="132"/>
        <end position="145"/>
    </location>
</feature>
<feature type="binding site" evidence="9">
    <location>
        <position position="458"/>
    </location>
    <ligand>
        <name>S-adenosyl-L-methionine</name>
        <dbReference type="ChEBI" id="CHEBI:59789"/>
    </ligand>
</feature>
<dbReference type="Proteomes" id="UP000280834">
    <property type="component" value="Unassembled WGS sequence"/>
</dbReference>
<evidence type="ECO:0000256" key="10">
    <source>
        <dbReference type="SAM" id="MobiDB-lite"/>
    </source>
</evidence>
<dbReference type="InterPro" id="IPR011023">
    <property type="entry name" value="Nop2p"/>
</dbReference>
<dbReference type="PRINTS" id="PR02008">
    <property type="entry name" value="RCMTFAMILY"/>
</dbReference>
<reference evidence="14" key="1">
    <citation type="submission" date="2017-02" db="UniProtKB">
        <authorList>
            <consortium name="WormBaseParasite"/>
        </authorList>
    </citation>
    <scope>IDENTIFICATION</scope>
</reference>
<dbReference type="Pfam" id="PF01189">
    <property type="entry name" value="Methyltr_RsmB-F"/>
    <property type="match status" value="1"/>
</dbReference>
<dbReference type="WBParaSite" id="BTMF_0000797601-mRNA-1">
    <property type="protein sequence ID" value="BTMF_0000797601-mRNA-1"/>
    <property type="gene ID" value="BTMF_0000797601"/>
</dbReference>
<gene>
    <name evidence="12" type="ORF">BTMF_LOCUS6075</name>
</gene>
<evidence type="ECO:0000256" key="2">
    <source>
        <dbReference type="ARBA" id="ARBA00007494"/>
    </source>
</evidence>
<dbReference type="STRING" id="42155.A0A0R3QK69"/>
<keyword evidence="6 9" id="KW-0949">S-adenosyl-L-methionine</keyword>
<protein>
    <submittedName>
        <fullName evidence="14">SAM_MT_RSMB_NOP domain-containing protein</fullName>
    </submittedName>
</protein>
<dbReference type="InterPro" id="IPR029063">
    <property type="entry name" value="SAM-dependent_MTases_sf"/>
</dbReference>
<accession>A0A0R3QK69</accession>
<dbReference type="SUPFAM" id="SSF53335">
    <property type="entry name" value="S-adenosyl-L-methionine-dependent methyltransferases"/>
    <property type="match status" value="1"/>
</dbReference>
<feature type="binding site" evidence="9">
    <location>
        <position position="440"/>
    </location>
    <ligand>
        <name>S-adenosyl-L-methionine</name>
        <dbReference type="ChEBI" id="CHEBI:59789"/>
    </ligand>
</feature>
<evidence type="ECO:0000256" key="7">
    <source>
        <dbReference type="ARBA" id="ARBA00022884"/>
    </source>
</evidence>
<comment type="similarity">
    <text evidence="2 9">Belongs to the class I-like SAM-binding methyltransferase superfamily. RsmB/NOP family.</text>
</comment>
<dbReference type="GO" id="GO:0003723">
    <property type="term" value="F:RNA binding"/>
    <property type="evidence" value="ECO:0007669"/>
    <property type="project" value="UniProtKB-UniRule"/>
</dbReference>
<evidence type="ECO:0000256" key="6">
    <source>
        <dbReference type="ARBA" id="ARBA00022691"/>
    </source>
</evidence>
<feature type="region of interest" description="Disordered" evidence="10">
    <location>
        <begin position="85"/>
        <end position="194"/>
    </location>
</feature>
<keyword evidence="13" id="KW-1185">Reference proteome</keyword>
<feature type="compositionally biased region" description="Acidic residues" evidence="10">
    <location>
        <begin position="155"/>
        <end position="164"/>
    </location>
</feature>
<dbReference type="InterPro" id="IPR054728">
    <property type="entry name" value="RsmB-like_ferredoxin"/>
</dbReference>
<dbReference type="CDD" id="cd02440">
    <property type="entry name" value="AdoMet_MTases"/>
    <property type="match status" value="1"/>
</dbReference>
<evidence type="ECO:0000313" key="12">
    <source>
        <dbReference type="EMBL" id="VDO20786.1"/>
    </source>
</evidence>
<keyword evidence="4 9" id="KW-0489">Methyltransferase</keyword>
<dbReference type="EMBL" id="UZAG01015488">
    <property type="protein sequence ID" value="VDO20786.1"/>
    <property type="molecule type" value="Genomic_DNA"/>
</dbReference>
<dbReference type="Gene3D" id="3.30.70.1170">
    <property type="entry name" value="Sun protein, domain 3"/>
    <property type="match status" value="1"/>
</dbReference>
<dbReference type="PROSITE" id="PS51686">
    <property type="entry name" value="SAM_MT_RSMB_NOP"/>
    <property type="match status" value="1"/>
</dbReference>
<feature type="domain" description="SAM-dependent MTase RsmB/NOP-type" evidence="11">
    <location>
        <begin position="297"/>
        <end position="585"/>
    </location>
</feature>
<dbReference type="PANTHER" id="PTHR22807:SF30">
    <property type="entry name" value="28S RRNA (CYTOSINE(4447)-C(5))-METHYLTRANSFERASE-RELATED"/>
    <property type="match status" value="1"/>
</dbReference>